<keyword evidence="3" id="KW-1185">Reference proteome</keyword>
<gene>
    <name evidence="2" type="ORF">PCOR1329_LOCUS47915</name>
</gene>
<dbReference type="EMBL" id="CAUYUJ010015774">
    <property type="protein sequence ID" value="CAK0857985.1"/>
    <property type="molecule type" value="Genomic_DNA"/>
</dbReference>
<evidence type="ECO:0000313" key="2">
    <source>
        <dbReference type="EMBL" id="CAK0857985.1"/>
    </source>
</evidence>
<feature type="compositionally biased region" description="Low complexity" evidence="1">
    <location>
        <begin position="1"/>
        <end position="12"/>
    </location>
</feature>
<comment type="caution">
    <text evidence="2">The sequence shown here is derived from an EMBL/GenBank/DDBJ whole genome shotgun (WGS) entry which is preliminary data.</text>
</comment>
<organism evidence="2 3">
    <name type="scientific">Prorocentrum cordatum</name>
    <dbReference type="NCBI Taxonomy" id="2364126"/>
    <lineage>
        <taxon>Eukaryota</taxon>
        <taxon>Sar</taxon>
        <taxon>Alveolata</taxon>
        <taxon>Dinophyceae</taxon>
        <taxon>Prorocentrales</taxon>
        <taxon>Prorocentraceae</taxon>
        <taxon>Prorocentrum</taxon>
    </lineage>
</organism>
<dbReference type="Proteomes" id="UP001189429">
    <property type="component" value="Unassembled WGS sequence"/>
</dbReference>
<feature type="region of interest" description="Disordered" evidence="1">
    <location>
        <begin position="1"/>
        <end position="43"/>
    </location>
</feature>
<evidence type="ECO:0000313" key="3">
    <source>
        <dbReference type="Proteomes" id="UP001189429"/>
    </source>
</evidence>
<evidence type="ECO:0000256" key="1">
    <source>
        <dbReference type="SAM" id="MobiDB-lite"/>
    </source>
</evidence>
<sequence length="62" mass="5844">MAAAGSAGAPASEPRQCEALLGAEPDEAATAQGAGPAPSRPPRRGAFWALAAAAALAAACAV</sequence>
<feature type="non-terminal residue" evidence="2">
    <location>
        <position position="62"/>
    </location>
</feature>
<name>A0ABN9UEM3_9DINO</name>
<proteinExistence type="predicted"/>
<reference evidence="2" key="1">
    <citation type="submission" date="2023-10" db="EMBL/GenBank/DDBJ databases">
        <authorList>
            <person name="Chen Y."/>
            <person name="Shah S."/>
            <person name="Dougan E. K."/>
            <person name="Thang M."/>
            <person name="Chan C."/>
        </authorList>
    </citation>
    <scope>NUCLEOTIDE SEQUENCE [LARGE SCALE GENOMIC DNA]</scope>
</reference>
<accession>A0ABN9UEM3</accession>
<protein>
    <submittedName>
        <fullName evidence="2">Uncharacterized protein</fullName>
    </submittedName>
</protein>